<dbReference type="OrthoDB" id="9788988at2"/>
<name>A0A2K2H6F3_9BACT</name>
<dbReference type="PROSITE" id="PS51257">
    <property type="entry name" value="PROKAR_LIPOPROTEIN"/>
    <property type="match status" value="1"/>
</dbReference>
<protein>
    <recommendedName>
        <fullName evidence="4">Type IV pilus assembly protein PilP</fullName>
    </recommendedName>
</protein>
<dbReference type="AlphaFoldDB" id="A0A2K2H6F3"/>
<sequence length="176" mass="19004">MRAPLIKKILLVAGLCGFLLVGGCDDSPPASVKAPAAKAKPVKRIAKKVRNKKPHPKKPDYVYSSAGMRDPFVPLFEEKKPITGKKTPLTPLQKFDLAQFRILGIIVGKGEPSAMVAAPGGKSYILKKGLKIGKNNGTVTAITPDGITVMEKYYDFTGAVRTNKKMIKLPPHRGVN</sequence>
<evidence type="ECO:0000256" key="1">
    <source>
        <dbReference type="SAM" id="SignalP"/>
    </source>
</evidence>
<evidence type="ECO:0008006" key="4">
    <source>
        <dbReference type="Google" id="ProtNLM"/>
    </source>
</evidence>
<organism evidence="2 3">
    <name type="scientific">Geothermobacter hydrogeniphilus</name>
    <dbReference type="NCBI Taxonomy" id="1969733"/>
    <lineage>
        <taxon>Bacteria</taxon>
        <taxon>Pseudomonadati</taxon>
        <taxon>Thermodesulfobacteriota</taxon>
        <taxon>Desulfuromonadia</taxon>
        <taxon>Desulfuromonadales</taxon>
        <taxon>Geothermobacteraceae</taxon>
        <taxon>Geothermobacter</taxon>
    </lineage>
</organism>
<dbReference type="EMBL" id="PPFX01000046">
    <property type="protein sequence ID" value="PNU18905.1"/>
    <property type="molecule type" value="Genomic_DNA"/>
</dbReference>
<evidence type="ECO:0000313" key="3">
    <source>
        <dbReference type="Proteomes" id="UP000236340"/>
    </source>
</evidence>
<gene>
    <name evidence="2" type="ORF">C2E25_15190</name>
</gene>
<feature type="chain" id="PRO_5014390986" description="Type IV pilus assembly protein PilP" evidence="1">
    <location>
        <begin position="24"/>
        <end position="176"/>
    </location>
</feature>
<dbReference type="Pfam" id="PF04351">
    <property type="entry name" value="PilP"/>
    <property type="match status" value="1"/>
</dbReference>
<evidence type="ECO:0000313" key="2">
    <source>
        <dbReference type="EMBL" id="PNU18905.1"/>
    </source>
</evidence>
<dbReference type="InterPro" id="IPR007446">
    <property type="entry name" value="PilP"/>
</dbReference>
<dbReference type="RefSeq" id="WP_103116573.1">
    <property type="nucleotide sequence ID" value="NZ_PPFX01000046.1"/>
</dbReference>
<keyword evidence="1" id="KW-0732">Signal</keyword>
<feature type="signal peptide" evidence="1">
    <location>
        <begin position="1"/>
        <end position="23"/>
    </location>
</feature>
<comment type="caution">
    <text evidence="2">The sequence shown here is derived from an EMBL/GenBank/DDBJ whole genome shotgun (WGS) entry which is preliminary data.</text>
</comment>
<reference evidence="2 3" key="1">
    <citation type="journal article" date="2018" name="Genome Announc.">
        <title>Genome Sequence of Geothermobacter sp. HR-1 Iron Reducer from the Loihi Seamount.</title>
        <authorList>
            <person name="Smith H."/>
            <person name="Abuyen K."/>
            <person name="Tremblay J."/>
            <person name="Savalia P."/>
            <person name="Perez-Rodriguez I."/>
            <person name="Emerson D."/>
            <person name="Tully B."/>
            <person name="Amend J."/>
        </authorList>
    </citation>
    <scope>NUCLEOTIDE SEQUENCE [LARGE SCALE GENOMIC DNA]</scope>
    <source>
        <strain evidence="2 3">HR-1</strain>
    </source>
</reference>
<accession>A0A2K2H6F3</accession>
<dbReference type="Gene3D" id="2.30.30.830">
    <property type="match status" value="1"/>
</dbReference>
<dbReference type="Proteomes" id="UP000236340">
    <property type="component" value="Unassembled WGS sequence"/>
</dbReference>
<proteinExistence type="predicted"/>